<sequence>MTNPRRKIHPPQSNAPKRCGSGPPSKTRPKNYNAKASKTRRTARSNQSGHFTRLNLKKRRLRAENRR</sequence>
<gene>
    <name evidence="2" type="ORF">CSUNSWCD_3</name>
</gene>
<evidence type="ECO:0000313" key="3">
    <source>
        <dbReference type="Proteomes" id="UP000011939"/>
    </source>
</evidence>
<feature type="region of interest" description="Disordered" evidence="1">
    <location>
        <begin position="1"/>
        <end position="67"/>
    </location>
</feature>
<comment type="caution">
    <text evidence="2">The sequence shown here is derived from an EMBL/GenBank/DDBJ whole genome shotgun (WGS) entry which is preliminary data.</text>
</comment>
<dbReference type="Proteomes" id="UP000011939">
    <property type="component" value="Unassembled WGS sequence"/>
</dbReference>
<organism evidence="2 3">
    <name type="scientific">Campylobacter showae CSUNSWCD</name>
    <dbReference type="NCBI Taxonomy" id="1244083"/>
    <lineage>
        <taxon>Bacteria</taxon>
        <taxon>Pseudomonadati</taxon>
        <taxon>Campylobacterota</taxon>
        <taxon>Epsilonproteobacteria</taxon>
        <taxon>Campylobacterales</taxon>
        <taxon>Campylobacteraceae</taxon>
        <taxon>Campylobacter</taxon>
    </lineage>
</organism>
<protein>
    <submittedName>
        <fullName evidence="2">Uncharacterized protein</fullName>
    </submittedName>
</protein>
<dbReference type="STRING" id="1244083.CSUNSWCD_3"/>
<dbReference type="AlphaFoldDB" id="M5IST3"/>
<name>M5IST3_9BACT</name>
<reference evidence="2 3" key="1">
    <citation type="journal article" date="2013" name="Genome Announc.">
        <title>Genome Sequence of Campylobacter showae UNSWCD, Isolated from a Patient with Crohn's Disease.</title>
        <authorList>
            <person name="Tay A.P."/>
            <person name="Kaakoush N.O."/>
            <person name="Deshpande N.P."/>
            <person name="Chen Z."/>
            <person name="Mitchell H."/>
            <person name="Wilkins M.R."/>
        </authorList>
    </citation>
    <scope>NUCLEOTIDE SEQUENCE [LARGE SCALE GENOMIC DNA]</scope>
    <source>
        <strain evidence="2 3">CSUNSWCD</strain>
    </source>
</reference>
<proteinExistence type="predicted"/>
<accession>M5IST3</accession>
<evidence type="ECO:0000313" key="2">
    <source>
        <dbReference type="EMBL" id="EKU12063.1"/>
    </source>
</evidence>
<dbReference type="PATRIC" id="fig|1244083.3.peg.3"/>
<dbReference type="EMBL" id="AMZQ01000001">
    <property type="protein sequence ID" value="EKU12063.1"/>
    <property type="molecule type" value="Genomic_DNA"/>
</dbReference>
<evidence type="ECO:0000256" key="1">
    <source>
        <dbReference type="SAM" id="MobiDB-lite"/>
    </source>
</evidence>